<reference evidence="4 5" key="1">
    <citation type="submission" date="2020-01" db="EMBL/GenBank/DDBJ databases">
        <title>Genomes of bacteria type strains.</title>
        <authorList>
            <person name="Chen J."/>
            <person name="Zhu S."/>
            <person name="Chen J."/>
        </authorList>
    </citation>
    <scope>NUCLEOTIDE SEQUENCE [LARGE SCALE GENOMIC DNA]</scope>
    <source>
        <strain evidence="4 5">KCTC 52919</strain>
    </source>
</reference>
<keyword evidence="4" id="KW-0808">Transferase</keyword>
<proteinExistence type="predicted"/>
<dbReference type="PANTHER" id="PTHR43775">
    <property type="entry name" value="FATTY ACID SYNTHASE"/>
    <property type="match status" value="1"/>
</dbReference>
<dbReference type="RefSeq" id="WP_163042121.1">
    <property type="nucleotide sequence ID" value="NZ_JAAAMJ010000001.1"/>
</dbReference>
<evidence type="ECO:0000256" key="2">
    <source>
        <dbReference type="ARBA" id="ARBA00022553"/>
    </source>
</evidence>
<dbReference type="Proteomes" id="UP000476332">
    <property type="component" value="Unassembled WGS sequence"/>
</dbReference>
<dbReference type="InterPro" id="IPR050091">
    <property type="entry name" value="PKS_NRPS_Biosynth_Enz"/>
</dbReference>
<dbReference type="SUPFAM" id="SSF52151">
    <property type="entry name" value="FabD/lysophospholipase-like"/>
    <property type="match status" value="1"/>
</dbReference>
<evidence type="ECO:0000259" key="3">
    <source>
        <dbReference type="SMART" id="SM00827"/>
    </source>
</evidence>
<organism evidence="4 5">
    <name type="scientific">Aurantimonas aggregata</name>
    <dbReference type="NCBI Taxonomy" id="2047720"/>
    <lineage>
        <taxon>Bacteria</taxon>
        <taxon>Pseudomonadati</taxon>
        <taxon>Pseudomonadota</taxon>
        <taxon>Alphaproteobacteria</taxon>
        <taxon>Hyphomicrobiales</taxon>
        <taxon>Aurantimonadaceae</taxon>
        <taxon>Aurantimonas</taxon>
    </lineage>
</organism>
<dbReference type="InterPro" id="IPR001227">
    <property type="entry name" value="Ac_transferase_dom_sf"/>
</dbReference>
<evidence type="ECO:0000313" key="4">
    <source>
        <dbReference type="EMBL" id="NDV85387.1"/>
    </source>
</evidence>
<evidence type="ECO:0000256" key="1">
    <source>
        <dbReference type="ARBA" id="ARBA00022450"/>
    </source>
</evidence>
<comment type="caution">
    <text evidence="4">The sequence shown here is derived from an EMBL/GenBank/DDBJ whole genome shotgun (WGS) entry which is preliminary data.</text>
</comment>
<dbReference type="GO" id="GO:0004312">
    <property type="term" value="F:fatty acid synthase activity"/>
    <property type="evidence" value="ECO:0007669"/>
    <property type="project" value="TreeGrafter"/>
</dbReference>
<name>A0A6L9MC98_9HYPH</name>
<dbReference type="Gene3D" id="3.40.366.10">
    <property type="entry name" value="Malonyl-Coenzyme A Acyl Carrier Protein, domain 2"/>
    <property type="match status" value="1"/>
</dbReference>
<sequence>MVPPSPSLPVAFCFAGQGSQYHHMAADLMGAEPVFRQWMEIGEKILRRTHGFSPLERIYDRAKSIGDQFDRLEHTHPSLFMTQFATAKMLQAMGMRPDMLLGVSLGEFVSMSLAGMIPFETALHAVARQPAVFAATSPPGALIAVLAPESLRARSHVLSQVTEVAGTNAERHCVLACLATDTERVTDELRRLDVAFQRLPVPFAFHSRWVEAARERYNASVADLSFQSPFWPVWSACLARPIEAADHGATWRIVRDPMRLRATIAAIEAAGGAFYVDLSPTGSLAAILRQELSAESPSRAVALLSPFGGNLKRLADLQKACR</sequence>
<gene>
    <name evidence="4" type="ORF">GTW51_01585</name>
</gene>
<protein>
    <submittedName>
        <fullName evidence="4">Acyltransferase domain-containing protein</fullName>
    </submittedName>
</protein>
<dbReference type="Pfam" id="PF00698">
    <property type="entry name" value="Acyl_transf_1"/>
    <property type="match status" value="1"/>
</dbReference>
<evidence type="ECO:0000313" key="5">
    <source>
        <dbReference type="Proteomes" id="UP000476332"/>
    </source>
</evidence>
<dbReference type="PANTHER" id="PTHR43775:SF37">
    <property type="entry name" value="SI:DKEY-61P9.11"/>
    <property type="match status" value="1"/>
</dbReference>
<dbReference type="SMART" id="SM00827">
    <property type="entry name" value="PKS_AT"/>
    <property type="match status" value="1"/>
</dbReference>
<dbReference type="AlphaFoldDB" id="A0A6L9MC98"/>
<dbReference type="InterPro" id="IPR014043">
    <property type="entry name" value="Acyl_transferase_dom"/>
</dbReference>
<dbReference type="InterPro" id="IPR016035">
    <property type="entry name" value="Acyl_Trfase/lysoPLipase"/>
</dbReference>
<keyword evidence="1" id="KW-0596">Phosphopantetheine</keyword>
<keyword evidence="4" id="KW-0012">Acyltransferase</keyword>
<feature type="domain" description="Malonyl-CoA:ACP transacylase (MAT)" evidence="3">
    <location>
        <begin position="13"/>
        <end position="307"/>
    </location>
</feature>
<dbReference type="EMBL" id="JAAAMJ010000001">
    <property type="protein sequence ID" value="NDV85387.1"/>
    <property type="molecule type" value="Genomic_DNA"/>
</dbReference>
<keyword evidence="5" id="KW-1185">Reference proteome</keyword>
<accession>A0A6L9MC98</accession>
<dbReference type="GO" id="GO:0006633">
    <property type="term" value="P:fatty acid biosynthetic process"/>
    <property type="evidence" value="ECO:0007669"/>
    <property type="project" value="TreeGrafter"/>
</dbReference>
<keyword evidence="2" id="KW-0597">Phosphoprotein</keyword>